<sequence length="161" mass="19387">MSDEALIKSIMEMGFPEFKAKKALKATKATNIEQAIEWLIKNSDRITEDDDSDDNSDKELEPSSFKCDEYTGHVRFSESTEEVKPLTEEEKQEQKRLLEEKLKVKKHEREEREKQDELEAEKRRREQGKVISTAKEEFQHIEMKRFMEEQRRQKEEDRRYK</sequence>
<feature type="domain" description="UBA" evidence="2">
    <location>
        <begin position="1"/>
        <end position="42"/>
    </location>
</feature>
<dbReference type="Gene3D" id="1.10.8.10">
    <property type="entry name" value="DNA helicase RuvA subunit, C-terminal domain"/>
    <property type="match status" value="1"/>
</dbReference>
<organism evidence="3 4">
    <name type="scientific">Cichlidogyrus casuarinus</name>
    <dbReference type="NCBI Taxonomy" id="1844966"/>
    <lineage>
        <taxon>Eukaryota</taxon>
        <taxon>Metazoa</taxon>
        <taxon>Spiralia</taxon>
        <taxon>Lophotrochozoa</taxon>
        <taxon>Platyhelminthes</taxon>
        <taxon>Monogenea</taxon>
        <taxon>Monopisthocotylea</taxon>
        <taxon>Dactylogyridea</taxon>
        <taxon>Ancyrocephalidae</taxon>
        <taxon>Cichlidogyrus</taxon>
    </lineage>
</organism>
<dbReference type="EMBL" id="JBJKFK010000483">
    <property type="protein sequence ID" value="KAL3316782.1"/>
    <property type="molecule type" value="Genomic_DNA"/>
</dbReference>
<dbReference type="AlphaFoldDB" id="A0ABD2QC00"/>
<dbReference type="PANTHER" id="PTHR46340:SF1">
    <property type="entry name" value="UBX DOMAIN-CONTAINING PROTEIN 1"/>
    <property type="match status" value="1"/>
</dbReference>
<dbReference type="SMART" id="SM00165">
    <property type="entry name" value="UBA"/>
    <property type="match status" value="1"/>
</dbReference>
<feature type="compositionally biased region" description="Basic and acidic residues" evidence="1">
    <location>
        <begin position="55"/>
        <end position="137"/>
    </location>
</feature>
<name>A0ABD2QC00_9PLAT</name>
<keyword evidence="4" id="KW-1185">Reference proteome</keyword>
<gene>
    <name evidence="3" type="primary">UBXN1</name>
    <name evidence="3" type="ORF">Ciccas_004575</name>
</gene>
<proteinExistence type="predicted"/>
<dbReference type="PROSITE" id="PS50030">
    <property type="entry name" value="UBA"/>
    <property type="match status" value="1"/>
</dbReference>
<comment type="caution">
    <text evidence="3">The sequence shown here is derived from an EMBL/GenBank/DDBJ whole genome shotgun (WGS) entry which is preliminary data.</text>
</comment>
<protein>
    <submittedName>
        <fullName evidence="3">UBX domain-containing protein 1</fullName>
    </submittedName>
</protein>
<dbReference type="Proteomes" id="UP001626550">
    <property type="component" value="Unassembled WGS sequence"/>
</dbReference>
<evidence type="ECO:0000259" key="2">
    <source>
        <dbReference type="PROSITE" id="PS50030"/>
    </source>
</evidence>
<dbReference type="InterPro" id="IPR009060">
    <property type="entry name" value="UBA-like_sf"/>
</dbReference>
<accession>A0ABD2QC00</accession>
<feature type="region of interest" description="Disordered" evidence="1">
    <location>
        <begin position="142"/>
        <end position="161"/>
    </location>
</feature>
<evidence type="ECO:0000313" key="4">
    <source>
        <dbReference type="Proteomes" id="UP001626550"/>
    </source>
</evidence>
<dbReference type="InterPro" id="IPR015940">
    <property type="entry name" value="UBA"/>
</dbReference>
<dbReference type="PANTHER" id="PTHR46340">
    <property type="entry name" value="UBX DOMAIN-CONTAINING PROTEIN 1"/>
    <property type="match status" value="1"/>
</dbReference>
<feature type="region of interest" description="Disordered" evidence="1">
    <location>
        <begin position="41"/>
        <end position="137"/>
    </location>
</feature>
<evidence type="ECO:0000256" key="1">
    <source>
        <dbReference type="SAM" id="MobiDB-lite"/>
    </source>
</evidence>
<evidence type="ECO:0000313" key="3">
    <source>
        <dbReference type="EMBL" id="KAL3316782.1"/>
    </source>
</evidence>
<dbReference type="SUPFAM" id="SSF46934">
    <property type="entry name" value="UBA-like"/>
    <property type="match status" value="1"/>
</dbReference>
<reference evidence="3 4" key="1">
    <citation type="submission" date="2024-11" db="EMBL/GenBank/DDBJ databases">
        <title>Adaptive evolution of stress response genes in parasites aligns with host niche diversity.</title>
        <authorList>
            <person name="Hahn C."/>
            <person name="Resl P."/>
        </authorList>
    </citation>
    <scope>NUCLEOTIDE SEQUENCE [LARGE SCALE GENOMIC DNA]</scope>
    <source>
        <strain evidence="3">EGGRZ-B1_66</strain>
        <tissue evidence="3">Body</tissue>
    </source>
</reference>
<dbReference type="Pfam" id="PF22562">
    <property type="entry name" value="UBA_7"/>
    <property type="match status" value="1"/>
</dbReference>